<proteinExistence type="predicted"/>
<protein>
    <submittedName>
        <fullName evidence="1">Uncharacterized protein</fullName>
    </submittedName>
</protein>
<name>A0A2P2JJC5_RHIMU</name>
<evidence type="ECO:0000313" key="1">
    <source>
        <dbReference type="EMBL" id="MBW93577.1"/>
    </source>
</evidence>
<dbReference type="EMBL" id="GGEC01013094">
    <property type="protein sequence ID" value="MBW93577.1"/>
    <property type="molecule type" value="Transcribed_RNA"/>
</dbReference>
<sequence length="17" mass="2019">MAPRNRQTGFRESKRKG</sequence>
<reference evidence="1" key="1">
    <citation type="submission" date="2018-02" db="EMBL/GenBank/DDBJ databases">
        <title>Rhizophora mucronata_Transcriptome.</title>
        <authorList>
            <person name="Meera S.P."/>
            <person name="Sreeshan A."/>
            <person name="Augustine A."/>
        </authorList>
    </citation>
    <scope>NUCLEOTIDE SEQUENCE</scope>
    <source>
        <tissue evidence="1">Leaf</tissue>
    </source>
</reference>
<dbReference type="AlphaFoldDB" id="A0A2P2JJC5"/>
<accession>A0A2P2JJC5</accession>
<organism evidence="1">
    <name type="scientific">Rhizophora mucronata</name>
    <name type="common">Asiatic mangrove</name>
    <dbReference type="NCBI Taxonomy" id="61149"/>
    <lineage>
        <taxon>Eukaryota</taxon>
        <taxon>Viridiplantae</taxon>
        <taxon>Streptophyta</taxon>
        <taxon>Embryophyta</taxon>
        <taxon>Tracheophyta</taxon>
        <taxon>Spermatophyta</taxon>
        <taxon>Magnoliopsida</taxon>
        <taxon>eudicotyledons</taxon>
        <taxon>Gunneridae</taxon>
        <taxon>Pentapetalae</taxon>
        <taxon>rosids</taxon>
        <taxon>fabids</taxon>
        <taxon>Malpighiales</taxon>
        <taxon>Rhizophoraceae</taxon>
        <taxon>Rhizophora</taxon>
    </lineage>
</organism>